<proteinExistence type="predicted"/>
<protein>
    <submittedName>
        <fullName evidence="3">Cyanovirin-N</fullName>
    </submittedName>
</protein>
<dbReference type="Pfam" id="PF08881">
    <property type="entry name" value="CVNH"/>
    <property type="match status" value="1"/>
</dbReference>
<dbReference type="SUPFAM" id="SSF51322">
    <property type="entry name" value="Cyanovirin-N"/>
    <property type="match status" value="1"/>
</dbReference>
<feature type="chain" id="PRO_5046540326" evidence="1">
    <location>
        <begin position="17"/>
        <end position="235"/>
    </location>
</feature>
<evidence type="ECO:0000259" key="2">
    <source>
        <dbReference type="SMART" id="SM01111"/>
    </source>
</evidence>
<dbReference type="InterPro" id="IPR011058">
    <property type="entry name" value="Cyanovirin-N"/>
</dbReference>
<comment type="caution">
    <text evidence="3">The sequence shown here is derived from an EMBL/GenBank/DDBJ whole genome shotgun (WGS) entry which is preliminary data.</text>
</comment>
<dbReference type="Proteomes" id="UP001610432">
    <property type="component" value="Unassembled WGS sequence"/>
</dbReference>
<keyword evidence="4" id="KW-1185">Reference proteome</keyword>
<dbReference type="RefSeq" id="XP_070883372.1">
    <property type="nucleotide sequence ID" value="XM_071033547.1"/>
</dbReference>
<dbReference type="GeneID" id="98148619"/>
<dbReference type="Gene3D" id="2.30.60.10">
    <property type="entry name" value="Cyanovirin-N"/>
    <property type="match status" value="1"/>
</dbReference>
<evidence type="ECO:0000313" key="3">
    <source>
        <dbReference type="EMBL" id="KAL2864393.1"/>
    </source>
</evidence>
<feature type="domain" description="Cyanovirin-N" evidence="2">
    <location>
        <begin position="18"/>
        <end position="117"/>
    </location>
</feature>
<evidence type="ECO:0000313" key="4">
    <source>
        <dbReference type="Proteomes" id="UP001610432"/>
    </source>
</evidence>
<evidence type="ECO:0000256" key="1">
    <source>
        <dbReference type="SAM" id="SignalP"/>
    </source>
</evidence>
<dbReference type="InterPro" id="IPR036673">
    <property type="entry name" value="Cyanovirin-N_sf"/>
</dbReference>
<dbReference type="SMART" id="SM01111">
    <property type="entry name" value="CVNH"/>
    <property type="match status" value="1"/>
</dbReference>
<reference evidence="3 4" key="1">
    <citation type="submission" date="2024-07" db="EMBL/GenBank/DDBJ databases">
        <title>Section-level genome sequencing and comparative genomics of Aspergillus sections Usti and Cavernicolus.</title>
        <authorList>
            <consortium name="Lawrence Berkeley National Laboratory"/>
            <person name="Nybo J.L."/>
            <person name="Vesth T.C."/>
            <person name="Theobald S."/>
            <person name="Frisvad J.C."/>
            <person name="Larsen T.O."/>
            <person name="Kjaerboelling I."/>
            <person name="Rothschild-Mancinelli K."/>
            <person name="Lyhne E.K."/>
            <person name="Kogle M.E."/>
            <person name="Barry K."/>
            <person name="Clum A."/>
            <person name="Na H."/>
            <person name="Ledsgaard L."/>
            <person name="Lin J."/>
            <person name="Lipzen A."/>
            <person name="Kuo A."/>
            <person name="Riley R."/>
            <person name="Mondo S."/>
            <person name="Labutti K."/>
            <person name="Haridas S."/>
            <person name="Pangalinan J."/>
            <person name="Salamov A.A."/>
            <person name="Simmons B.A."/>
            <person name="Magnuson J.K."/>
            <person name="Chen J."/>
            <person name="Drula E."/>
            <person name="Henrissat B."/>
            <person name="Wiebenga A."/>
            <person name="Lubbers R.J."/>
            <person name="Gomes A.C."/>
            <person name="Macurrencykelacurrency M.R."/>
            <person name="Stajich J."/>
            <person name="Grigoriev I.V."/>
            <person name="Mortensen U.H."/>
            <person name="De Vries R.P."/>
            <person name="Baker S.E."/>
            <person name="Andersen M.R."/>
        </authorList>
    </citation>
    <scope>NUCLEOTIDE SEQUENCE [LARGE SCALE GENOMIC DNA]</scope>
    <source>
        <strain evidence="3 4">CBS 449.75</strain>
    </source>
</reference>
<dbReference type="EMBL" id="JBFXLQ010000041">
    <property type="protein sequence ID" value="KAL2864393.1"/>
    <property type="molecule type" value="Genomic_DNA"/>
</dbReference>
<gene>
    <name evidence="3" type="ORF">BJX67DRAFT_383864</name>
</gene>
<sequence>MSRSLTLLGLTALVAAQGYSSECSDITLNNSWLVATCPTGNGDEITSSVFLANKIGNNGGNLEWAANGEYRETCEECVLNDAATLFCRCRVADRPSLQDTTINLEEHIANYEGHLLSDQAGPVTTIPKNSDVAVPSDFGVEILLNGPSSSCATFGVTLGLNDPTDCFYLDLGGDISYPTASSANNQGWEIAGYTDADCATEPAITFTQGNVGECYTELSPGLKAFSVKPLWNADY</sequence>
<organism evidence="3 4">
    <name type="scientific">Aspergillus lucknowensis</name>
    <dbReference type="NCBI Taxonomy" id="176173"/>
    <lineage>
        <taxon>Eukaryota</taxon>
        <taxon>Fungi</taxon>
        <taxon>Dikarya</taxon>
        <taxon>Ascomycota</taxon>
        <taxon>Pezizomycotina</taxon>
        <taxon>Eurotiomycetes</taxon>
        <taxon>Eurotiomycetidae</taxon>
        <taxon>Eurotiales</taxon>
        <taxon>Aspergillaceae</taxon>
        <taxon>Aspergillus</taxon>
        <taxon>Aspergillus subgen. Nidulantes</taxon>
    </lineage>
</organism>
<feature type="signal peptide" evidence="1">
    <location>
        <begin position="1"/>
        <end position="16"/>
    </location>
</feature>
<accession>A0ABR4LIL1</accession>
<keyword evidence="1" id="KW-0732">Signal</keyword>
<name>A0ABR4LIL1_9EURO</name>